<organism evidence="2 3">
    <name type="scientific">Cryptococcus deuterogattii Ram5</name>
    <dbReference type="NCBI Taxonomy" id="1296110"/>
    <lineage>
        <taxon>Eukaryota</taxon>
        <taxon>Fungi</taxon>
        <taxon>Dikarya</taxon>
        <taxon>Basidiomycota</taxon>
        <taxon>Agaricomycotina</taxon>
        <taxon>Tremellomycetes</taxon>
        <taxon>Tremellales</taxon>
        <taxon>Cryptococcaceae</taxon>
        <taxon>Cryptococcus</taxon>
        <taxon>Cryptococcus gattii species complex</taxon>
    </lineage>
</organism>
<protein>
    <submittedName>
        <fullName evidence="2">Uncharacterized protein</fullName>
    </submittedName>
</protein>
<dbReference type="Proteomes" id="UP000053392">
    <property type="component" value="Unassembled WGS sequence"/>
</dbReference>
<feature type="compositionally biased region" description="Polar residues" evidence="1">
    <location>
        <begin position="483"/>
        <end position="512"/>
    </location>
</feature>
<dbReference type="OrthoDB" id="2571793at2759"/>
<feature type="region of interest" description="Disordered" evidence="1">
    <location>
        <begin position="1"/>
        <end position="27"/>
    </location>
</feature>
<feature type="compositionally biased region" description="Polar residues" evidence="1">
    <location>
        <begin position="413"/>
        <end position="425"/>
    </location>
</feature>
<proteinExistence type="predicted"/>
<dbReference type="EMBL" id="KN847896">
    <property type="protein sequence ID" value="KIR43647.1"/>
    <property type="molecule type" value="Genomic_DNA"/>
</dbReference>
<feature type="region of interest" description="Disordered" evidence="1">
    <location>
        <begin position="479"/>
        <end position="542"/>
    </location>
</feature>
<dbReference type="AlphaFoldDB" id="A0A0D0TC49"/>
<sequence length="572" mass="64137">MSSSPTSTSSDDQTSSHSPLRSPCRHSRKDRSKCAVCQTPVNHCLKKARAFGGDWITFIVLHGCINPECSATYCTACAMVCTLHETRSKRMPICRVCRKPLYFRSLPKRVQFYDDAFMTHSIINTPIESRQSTREAYLFLISLVVERYRTLRSGSAFDIDDFYVWMMDTHYAFTKQPVNWASVDRVALTLVWISSFAGKPPVLRHDLIDTRLRFEDVWSDPGLRHAATLEGLLALHLHPEGNQIILKLQTARRTIRAKEPQHPQIWTISERIHRIAVYHVTKARQLYVYCYTQTYAPLSATRPRINVNIPPNAGIDELLRILEGLNPMIEDFDWDYMLHHPTVSLVWPHSDFRVAPGLGQPFPQAVKLLVGSKDSVPFPKQPAQPSSSSQTLGFSAPIAPPIATSLNPPPQEPTKNQSTPNTYETPQLLPFAQNIQALLQVTGANQPALPLSSHPHTSYSEGVAGDDYMDVDEEWRPSKAQLRVSSRQPQMSSSTQSLASNPGKTKVLNETPTKADAPNEPPRSLYSHLDASQPRQVQPRLSTDGRALLARRVLNTNGGIHTSNDVNLELTD</sequence>
<evidence type="ECO:0000256" key="1">
    <source>
        <dbReference type="SAM" id="MobiDB-lite"/>
    </source>
</evidence>
<dbReference type="HOGENOM" id="CLU_476489_0_0_1"/>
<feature type="compositionally biased region" description="Low complexity" evidence="1">
    <location>
        <begin position="377"/>
        <end position="390"/>
    </location>
</feature>
<name>A0A0D0TC49_9TREE</name>
<feature type="region of interest" description="Disordered" evidence="1">
    <location>
        <begin position="377"/>
        <end position="425"/>
    </location>
</feature>
<reference evidence="2 3" key="1">
    <citation type="submission" date="2015-01" db="EMBL/GenBank/DDBJ databases">
        <title>The Genome Sequence of Cryptococcus gattii Ram5.</title>
        <authorList>
            <consortium name="The Broad Institute Genomics Platform"/>
            <person name="Cuomo C."/>
            <person name="Litvintseva A."/>
            <person name="Chen Y."/>
            <person name="Heitman J."/>
            <person name="Sun S."/>
            <person name="Springer D."/>
            <person name="Dromer F."/>
            <person name="Young S."/>
            <person name="Zeng Q."/>
            <person name="Gargeya S."/>
            <person name="Abouelleil A."/>
            <person name="Alvarado L."/>
            <person name="Chapman S.B."/>
            <person name="Gainer-Dewar J."/>
            <person name="Goldberg J."/>
            <person name="Griggs A."/>
            <person name="Gujja S."/>
            <person name="Hansen M."/>
            <person name="Howarth C."/>
            <person name="Imamovic A."/>
            <person name="Larimer J."/>
            <person name="Murphy C."/>
            <person name="Naylor J."/>
            <person name="Pearson M."/>
            <person name="Priest M."/>
            <person name="Roberts A."/>
            <person name="Saif S."/>
            <person name="Shea T."/>
            <person name="Sykes S."/>
            <person name="Wortman J."/>
            <person name="Nusbaum C."/>
            <person name="Birren B."/>
        </authorList>
    </citation>
    <scope>NUCLEOTIDE SEQUENCE [LARGE SCALE GENOMIC DNA]</scope>
    <source>
        <strain evidence="2 3">Ram5</strain>
    </source>
</reference>
<feature type="compositionally biased region" description="Low complexity" evidence="1">
    <location>
        <begin position="1"/>
        <end position="19"/>
    </location>
</feature>
<gene>
    <name evidence="2" type="ORF">I313_00489</name>
</gene>
<evidence type="ECO:0000313" key="2">
    <source>
        <dbReference type="EMBL" id="KIR43647.1"/>
    </source>
</evidence>
<accession>A0A0D0TC49</accession>
<evidence type="ECO:0000313" key="3">
    <source>
        <dbReference type="Proteomes" id="UP000053392"/>
    </source>
</evidence>
<keyword evidence="3" id="KW-1185">Reference proteome</keyword>